<feature type="domain" description="PIN" evidence="8">
    <location>
        <begin position="2"/>
        <end position="121"/>
    </location>
</feature>
<evidence type="ECO:0000256" key="1">
    <source>
        <dbReference type="ARBA" id="ARBA00001946"/>
    </source>
</evidence>
<dbReference type="Gene3D" id="3.40.50.1010">
    <property type="entry name" value="5'-nuclease"/>
    <property type="match status" value="1"/>
</dbReference>
<dbReference type="Pfam" id="PF01850">
    <property type="entry name" value="PIN"/>
    <property type="match status" value="1"/>
</dbReference>
<keyword evidence="4" id="KW-0479">Metal-binding</keyword>
<organism evidence="9">
    <name type="scientific">uncultured Thiotrichaceae bacterium</name>
    <dbReference type="NCBI Taxonomy" id="298394"/>
    <lineage>
        <taxon>Bacteria</taxon>
        <taxon>Pseudomonadati</taxon>
        <taxon>Pseudomonadota</taxon>
        <taxon>Gammaproteobacteria</taxon>
        <taxon>Thiotrichales</taxon>
        <taxon>Thiotrichaceae</taxon>
        <taxon>environmental samples</taxon>
    </lineage>
</organism>
<accession>A0A6S6SAF0</accession>
<gene>
    <name evidence="9" type="ORF">HELGO_WM29539</name>
</gene>
<evidence type="ECO:0000256" key="7">
    <source>
        <dbReference type="ARBA" id="ARBA00038093"/>
    </source>
</evidence>
<dbReference type="SUPFAM" id="SSF88723">
    <property type="entry name" value="PIN domain-like"/>
    <property type="match status" value="1"/>
</dbReference>
<protein>
    <recommendedName>
        <fullName evidence="8">PIN domain-containing protein</fullName>
    </recommendedName>
</protein>
<dbReference type="PANTHER" id="PTHR33653">
    <property type="entry name" value="RIBONUCLEASE VAPC2"/>
    <property type="match status" value="1"/>
</dbReference>
<dbReference type="InterPro" id="IPR050556">
    <property type="entry name" value="Type_II_TA_system_RNase"/>
</dbReference>
<dbReference type="GO" id="GO:0004518">
    <property type="term" value="F:nuclease activity"/>
    <property type="evidence" value="ECO:0007669"/>
    <property type="project" value="UniProtKB-KW"/>
</dbReference>
<dbReference type="InterPro" id="IPR029060">
    <property type="entry name" value="PIN-like_dom_sf"/>
</dbReference>
<evidence type="ECO:0000256" key="4">
    <source>
        <dbReference type="ARBA" id="ARBA00022723"/>
    </source>
</evidence>
<keyword evidence="3" id="KW-0540">Nuclease</keyword>
<comment type="similarity">
    <text evidence="7">Belongs to the PINc/VapC protein family.</text>
</comment>
<name>A0A6S6SAF0_9GAMM</name>
<dbReference type="GO" id="GO:0016787">
    <property type="term" value="F:hydrolase activity"/>
    <property type="evidence" value="ECO:0007669"/>
    <property type="project" value="UniProtKB-KW"/>
</dbReference>
<sequence length="140" mass="15858">MYLLDTNVLSELMKSEPNTNVMEWVDQQAEQYLFYSSVTKTEILWGIEQLPEGKRKSGLALAAMDVFAFFSGHCFDFGCSTASMYVEVAGCSKAIGRPMSREDIMIAAIAREQKLTLVTRNIADFDFLPELELKNPWLSR</sequence>
<comment type="cofactor">
    <cofactor evidence="1">
        <name>Mg(2+)</name>
        <dbReference type="ChEBI" id="CHEBI:18420"/>
    </cofactor>
</comment>
<keyword evidence="6" id="KW-0460">Magnesium</keyword>
<dbReference type="PANTHER" id="PTHR33653:SF1">
    <property type="entry name" value="RIBONUCLEASE VAPC2"/>
    <property type="match status" value="1"/>
</dbReference>
<evidence type="ECO:0000259" key="8">
    <source>
        <dbReference type="Pfam" id="PF01850"/>
    </source>
</evidence>
<reference evidence="9" key="1">
    <citation type="submission" date="2020-01" db="EMBL/GenBank/DDBJ databases">
        <authorList>
            <person name="Meier V. D."/>
            <person name="Meier V D."/>
        </authorList>
    </citation>
    <scope>NUCLEOTIDE SEQUENCE</scope>
    <source>
        <strain evidence="9">HLG_WM_MAG_09</strain>
    </source>
</reference>
<dbReference type="CDD" id="cd18731">
    <property type="entry name" value="PIN_NgFitB-like"/>
    <property type="match status" value="1"/>
</dbReference>
<keyword evidence="2" id="KW-1277">Toxin-antitoxin system</keyword>
<evidence type="ECO:0000256" key="2">
    <source>
        <dbReference type="ARBA" id="ARBA00022649"/>
    </source>
</evidence>
<evidence type="ECO:0000313" key="9">
    <source>
        <dbReference type="EMBL" id="CAA6803186.1"/>
    </source>
</evidence>
<dbReference type="GO" id="GO:0046872">
    <property type="term" value="F:metal ion binding"/>
    <property type="evidence" value="ECO:0007669"/>
    <property type="project" value="UniProtKB-KW"/>
</dbReference>
<dbReference type="AlphaFoldDB" id="A0A6S6SAF0"/>
<keyword evidence="5" id="KW-0378">Hydrolase</keyword>
<evidence type="ECO:0000256" key="3">
    <source>
        <dbReference type="ARBA" id="ARBA00022722"/>
    </source>
</evidence>
<dbReference type="InterPro" id="IPR002716">
    <property type="entry name" value="PIN_dom"/>
</dbReference>
<evidence type="ECO:0000256" key="6">
    <source>
        <dbReference type="ARBA" id="ARBA00022842"/>
    </source>
</evidence>
<proteinExistence type="inferred from homology"/>
<evidence type="ECO:0000256" key="5">
    <source>
        <dbReference type="ARBA" id="ARBA00022801"/>
    </source>
</evidence>
<dbReference type="EMBL" id="CACVAT010000051">
    <property type="protein sequence ID" value="CAA6803186.1"/>
    <property type="molecule type" value="Genomic_DNA"/>
</dbReference>